<dbReference type="Pfam" id="PF01321">
    <property type="entry name" value="Creatinase_N"/>
    <property type="match status" value="1"/>
</dbReference>
<protein>
    <submittedName>
        <fullName evidence="3">Aminopeptidase YpdF (MP-, MA-, MS-, AP-, NP-specific)</fullName>
    </submittedName>
</protein>
<dbReference type="SUPFAM" id="SSF55920">
    <property type="entry name" value="Creatinase/aminopeptidase"/>
    <property type="match status" value="1"/>
</dbReference>
<dbReference type="RefSeq" id="WP_075834547.1">
    <property type="nucleotide sequence ID" value="NZ_MSTI01000118.1"/>
</dbReference>
<dbReference type="Proteomes" id="UP000186607">
    <property type="component" value="Unassembled WGS sequence"/>
</dbReference>
<dbReference type="InterPro" id="IPR029149">
    <property type="entry name" value="Creatin/AminoP/Spt16_N"/>
</dbReference>
<name>A0A1U7NVI5_9DEIO</name>
<dbReference type="InterPro" id="IPR036005">
    <property type="entry name" value="Creatinase/aminopeptidase-like"/>
</dbReference>
<gene>
    <name evidence="3" type="ORF">BOO71_0010306</name>
</gene>
<dbReference type="Pfam" id="PF00557">
    <property type="entry name" value="Peptidase_M24"/>
    <property type="match status" value="1"/>
</dbReference>
<feature type="domain" description="Peptidase M24" evidence="1">
    <location>
        <begin position="138"/>
        <end position="341"/>
    </location>
</feature>
<dbReference type="AlphaFoldDB" id="A0A1U7NVI5"/>
<dbReference type="PANTHER" id="PTHR46112">
    <property type="entry name" value="AMINOPEPTIDASE"/>
    <property type="match status" value="1"/>
</dbReference>
<accession>A0A1U7NVI5</accession>
<dbReference type="PANTHER" id="PTHR46112:SF8">
    <property type="entry name" value="CYTOPLASMIC PEPTIDASE PEPQ-RELATED"/>
    <property type="match status" value="1"/>
</dbReference>
<keyword evidence="3" id="KW-0645">Protease</keyword>
<proteinExistence type="predicted"/>
<dbReference type="EMBL" id="MSTI01000118">
    <property type="protein sequence ID" value="OLV16924.1"/>
    <property type="molecule type" value="Genomic_DNA"/>
</dbReference>
<sequence length="362" mass="38207">MADLTSHRLTALRAHLGALDAVLITAPYQLRAFCGAEVSAGTLLLTAQGSFLLLDPRYQEAVTAPAQIEIKPYANAQQRLQVLGSALEGARHIGVYAQALTLTEINTLSPGGEFSFVPMDGVLDELTSLLNQTEIGSLQRAEAVTRRALEAAFAALRPGISEREIRQVLLSVIERESEGPAFAPIVAFGARTALPHAHPSSATLQSGDLVTIDAGAVIDGLHADLTETRMFGATQGQDSPAQHLLSVVRGALDAARLATRAGVTAADIDEAARALVREAGLDAQTLRGIGHALGYQTHQPPILREHAQDRVQVGQVLALEPGIYLPGVGGVRLEEMVVVGEVGALPIAEWRVPALLEVGHES</sequence>
<dbReference type="Gene3D" id="3.40.350.10">
    <property type="entry name" value="Creatinase/prolidase N-terminal domain"/>
    <property type="match status" value="1"/>
</dbReference>
<keyword evidence="3" id="KW-0031">Aminopeptidase</keyword>
<evidence type="ECO:0000259" key="2">
    <source>
        <dbReference type="Pfam" id="PF01321"/>
    </source>
</evidence>
<comment type="caution">
    <text evidence="3">The sequence shown here is derived from an EMBL/GenBank/DDBJ whole genome shotgun (WGS) entry which is preliminary data.</text>
</comment>
<keyword evidence="3" id="KW-0378">Hydrolase</keyword>
<dbReference type="PRINTS" id="PR00599">
    <property type="entry name" value="MAPEPTIDASE"/>
</dbReference>
<dbReference type="SUPFAM" id="SSF53092">
    <property type="entry name" value="Creatinase/prolidase N-terminal domain"/>
    <property type="match status" value="1"/>
</dbReference>
<dbReference type="STRING" id="249408.BOO71_0010306"/>
<organism evidence="3 4">
    <name type="scientific">Deinococcus marmoris</name>
    <dbReference type="NCBI Taxonomy" id="249408"/>
    <lineage>
        <taxon>Bacteria</taxon>
        <taxon>Thermotogati</taxon>
        <taxon>Deinococcota</taxon>
        <taxon>Deinococci</taxon>
        <taxon>Deinococcales</taxon>
        <taxon>Deinococcaceae</taxon>
        <taxon>Deinococcus</taxon>
    </lineage>
</organism>
<evidence type="ECO:0000313" key="3">
    <source>
        <dbReference type="EMBL" id="OLV16924.1"/>
    </source>
</evidence>
<dbReference type="Gene3D" id="3.90.230.10">
    <property type="entry name" value="Creatinase/methionine aminopeptidase superfamily"/>
    <property type="match status" value="1"/>
</dbReference>
<feature type="domain" description="Creatinase N-terminal" evidence="2">
    <location>
        <begin position="9"/>
        <end position="126"/>
    </location>
</feature>
<evidence type="ECO:0000313" key="4">
    <source>
        <dbReference type="Proteomes" id="UP000186607"/>
    </source>
</evidence>
<evidence type="ECO:0000259" key="1">
    <source>
        <dbReference type="Pfam" id="PF00557"/>
    </source>
</evidence>
<dbReference type="GO" id="GO:0004177">
    <property type="term" value="F:aminopeptidase activity"/>
    <property type="evidence" value="ECO:0007669"/>
    <property type="project" value="UniProtKB-KW"/>
</dbReference>
<keyword evidence="4" id="KW-1185">Reference proteome</keyword>
<dbReference type="InterPro" id="IPR050659">
    <property type="entry name" value="Peptidase_M24B"/>
</dbReference>
<dbReference type="OrthoDB" id="65160at2"/>
<dbReference type="InterPro" id="IPR000994">
    <property type="entry name" value="Pept_M24"/>
</dbReference>
<dbReference type="InterPro" id="IPR000587">
    <property type="entry name" value="Creatinase_N"/>
</dbReference>
<reference evidence="3 4" key="1">
    <citation type="submission" date="2017-01" db="EMBL/GenBank/DDBJ databases">
        <title>Genome Analysis of Deinococcus marmoris KOPRI26562.</title>
        <authorList>
            <person name="Kim J.H."/>
            <person name="Oh H.-M."/>
        </authorList>
    </citation>
    <scope>NUCLEOTIDE SEQUENCE [LARGE SCALE GENOMIC DNA]</scope>
    <source>
        <strain evidence="3 4">KOPRI26562</strain>
    </source>
</reference>
<dbReference type="InterPro" id="IPR001714">
    <property type="entry name" value="Pept_M24_MAP"/>
</dbReference>
<dbReference type="GO" id="GO:0008235">
    <property type="term" value="F:metalloexopeptidase activity"/>
    <property type="evidence" value="ECO:0007669"/>
    <property type="project" value="UniProtKB-ARBA"/>
</dbReference>